<reference evidence="1" key="1">
    <citation type="submission" date="2022-08" db="EMBL/GenBank/DDBJ databases">
        <authorList>
            <person name="Kallberg Y."/>
            <person name="Tangrot J."/>
            <person name="Rosling A."/>
        </authorList>
    </citation>
    <scope>NUCLEOTIDE SEQUENCE</scope>
    <source>
        <strain evidence="1">Wild A</strain>
    </source>
</reference>
<dbReference type="Proteomes" id="UP001153678">
    <property type="component" value="Unassembled WGS sequence"/>
</dbReference>
<keyword evidence="2" id="KW-1185">Reference proteome</keyword>
<protein>
    <submittedName>
        <fullName evidence="1">6332_t:CDS:1</fullName>
    </submittedName>
</protein>
<sequence length="62" mass="7112">TVQSIHLPSGQPKGIKLVLEERELWSQSQLKRICNDCKKQLPILINCCTVRVLLLQPDFLVQ</sequence>
<feature type="non-terminal residue" evidence="1">
    <location>
        <position position="1"/>
    </location>
</feature>
<dbReference type="OrthoDB" id="2412129at2759"/>
<comment type="caution">
    <text evidence="1">The sequence shown here is derived from an EMBL/GenBank/DDBJ whole genome shotgun (WGS) entry which is preliminary data.</text>
</comment>
<dbReference type="EMBL" id="CAMKVN010018087">
    <property type="protein sequence ID" value="CAI2198212.1"/>
    <property type="molecule type" value="Genomic_DNA"/>
</dbReference>
<gene>
    <name evidence="1" type="ORF">FWILDA_LOCUS18460</name>
</gene>
<evidence type="ECO:0000313" key="1">
    <source>
        <dbReference type="EMBL" id="CAI2198212.1"/>
    </source>
</evidence>
<dbReference type="AlphaFoldDB" id="A0A9W4T8Q0"/>
<organism evidence="1 2">
    <name type="scientific">Funneliformis geosporum</name>
    <dbReference type="NCBI Taxonomy" id="1117311"/>
    <lineage>
        <taxon>Eukaryota</taxon>
        <taxon>Fungi</taxon>
        <taxon>Fungi incertae sedis</taxon>
        <taxon>Mucoromycota</taxon>
        <taxon>Glomeromycotina</taxon>
        <taxon>Glomeromycetes</taxon>
        <taxon>Glomerales</taxon>
        <taxon>Glomeraceae</taxon>
        <taxon>Funneliformis</taxon>
    </lineage>
</organism>
<evidence type="ECO:0000313" key="2">
    <source>
        <dbReference type="Proteomes" id="UP001153678"/>
    </source>
</evidence>
<name>A0A9W4T8Q0_9GLOM</name>
<proteinExistence type="predicted"/>
<accession>A0A9W4T8Q0</accession>